<dbReference type="Proteomes" id="UP001145114">
    <property type="component" value="Unassembled WGS sequence"/>
</dbReference>
<dbReference type="EMBL" id="JAMZIH010002375">
    <property type="protein sequence ID" value="KAJ1677487.1"/>
    <property type="molecule type" value="Genomic_DNA"/>
</dbReference>
<keyword evidence="1" id="KW-0645">Protease</keyword>
<comment type="caution">
    <text evidence="1">The sequence shown here is derived from an EMBL/GenBank/DDBJ whole genome shotgun (WGS) entry which is preliminary data.</text>
</comment>
<organism evidence="1 2">
    <name type="scientific">Spiromyces aspiralis</name>
    <dbReference type="NCBI Taxonomy" id="68401"/>
    <lineage>
        <taxon>Eukaryota</taxon>
        <taxon>Fungi</taxon>
        <taxon>Fungi incertae sedis</taxon>
        <taxon>Zoopagomycota</taxon>
        <taxon>Kickxellomycotina</taxon>
        <taxon>Kickxellomycetes</taxon>
        <taxon>Kickxellales</taxon>
        <taxon>Kickxellaceae</taxon>
        <taxon>Spiromyces</taxon>
    </lineage>
</organism>
<keyword evidence="1" id="KW-0378">Hydrolase</keyword>
<keyword evidence="1" id="KW-0121">Carboxypeptidase</keyword>
<name>A0ACC1HQG4_9FUNG</name>
<evidence type="ECO:0000313" key="1">
    <source>
        <dbReference type="EMBL" id="KAJ1677487.1"/>
    </source>
</evidence>
<reference evidence="1" key="1">
    <citation type="submission" date="2022-06" db="EMBL/GenBank/DDBJ databases">
        <title>Phylogenomic reconstructions and comparative analyses of Kickxellomycotina fungi.</title>
        <authorList>
            <person name="Reynolds N.K."/>
            <person name="Stajich J.E."/>
            <person name="Barry K."/>
            <person name="Grigoriev I.V."/>
            <person name="Crous P."/>
            <person name="Smith M.E."/>
        </authorList>
    </citation>
    <scope>NUCLEOTIDE SEQUENCE</scope>
    <source>
        <strain evidence="1">RSA 2271</strain>
    </source>
</reference>
<evidence type="ECO:0000313" key="2">
    <source>
        <dbReference type="Proteomes" id="UP001145114"/>
    </source>
</evidence>
<gene>
    <name evidence="1" type="primary">KEX1_2</name>
    <name evidence="1" type="ORF">EV182_006072</name>
</gene>
<accession>A0ACC1HQG4</accession>
<protein>
    <submittedName>
        <fullName evidence="1">Cell death protease</fullName>
        <ecNumber evidence="1">3.4.16.6</ecNumber>
    </submittedName>
</protein>
<sequence length="403" mass="44750">MYDIRFNDTTDSCGMNWPDSVHNMTRYMNRPDVHQALNVPESNAPERWVECNNGVQSHLRGDTSSPASQKLPSVIKSIPVMLFVGDQDLVCNYIGIEWMIGNMTWNNQKGFTSNKGMQWLLDGEDTGLIMSERNLTYIKIYNSSHMSGVDHPMAMLDLLTRLTNASRDNLGFQSALQEVDLDLATASRTMAVKSLDTNAGKSLSEKDDDDASGGSSGHGLLLLLLLVAVVALALLGWWYRSRIKRWWVSYRYKGRGVFSAIDRNGNDDGLTGVRETFGATAGGSRRHSLDNSSVGHELEIMGNHHTQRGFQTASMLAPPQTSTQFSLYDPNDPEDFTDSDSELALGPRHDHGQSRPDAQGMVIGARSRDNVGWPKADPQEVDLVMPDRATLYFSYKLDPFAPL</sequence>
<proteinExistence type="predicted"/>
<keyword evidence="2" id="KW-1185">Reference proteome</keyword>
<dbReference type="EC" id="3.4.16.6" evidence="1"/>